<evidence type="ECO:0000313" key="4">
    <source>
        <dbReference type="Proteomes" id="UP001057455"/>
    </source>
</evidence>
<keyword evidence="4" id="KW-1185">Reference proteome</keyword>
<feature type="region of interest" description="Disordered" evidence="2">
    <location>
        <begin position="115"/>
        <end position="138"/>
    </location>
</feature>
<evidence type="ECO:0000313" key="3">
    <source>
        <dbReference type="EMBL" id="GFE55739.1"/>
    </source>
</evidence>
<name>A0A9W5WWB1_BABOV</name>
<evidence type="ECO:0000256" key="1">
    <source>
        <dbReference type="SAM" id="Coils"/>
    </source>
</evidence>
<dbReference type="AlphaFoldDB" id="A0A9W5WWB1"/>
<dbReference type="EMBL" id="BLIY01000024">
    <property type="protein sequence ID" value="GFE55739.1"/>
    <property type="molecule type" value="Genomic_DNA"/>
</dbReference>
<sequence>MPATDTPHGRVRGFVGETPRPRIPLTSIVGSSRSQHMVADPVHHTVVRDSGSTSSAKRHAYASVPRWPTQGDYPDSMTSATRAVPSATPLHTAHAGDNQYLTANSSIRRRIGTASTPMYTSAARNNPTPKPSNSATASSFYREGTAARLFGDEHMNMTTSRIIKGAPQSQEVVLFALHPQTVVRPLRKAVRQVFTSLLEWLLDTLQRQGMPRNVALARLNRTRWFPRLFDYVAIERMLNIFKLYLNQSDVLAVPRDFTDVYDAFSHEINRYCLSESTRSPTDEARGRAIVVGGIDFTEETLRSMSRPVEPWPQHPSLMSNHTSVGLTPGPSGIVGDGSLASPHPQFPTDPSQPSIPTNTRGIVNRRYIINQDNLSVLGSLVSRLQGALRQRKQLLDDLVNKRAQLEAQLNERRSVLLKLCVSIANKRIMTESLDFKTTLLEVQQQFDPSTSGNRTSRALEEIEQHMHVIGKSAKTLSKM</sequence>
<evidence type="ECO:0000256" key="2">
    <source>
        <dbReference type="SAM" id="MobiDB-lite"/>
    </source>
</evidence>
<organism evidence="3 4">
    <name type="scientific">Babesia ovis</name>
    <dbReference type="NCBI Taxonomy" id="5869"/>
    <lineage>
        <taxon>Eukaryota</taxon>
        <taxon>Sar</taxon>
        <taxon>Alveolata</taxon>
        <taxon>Apicomplexa</taxon>
        <taxon>Aconoidasida</taxon>
        <taxon>Piroplasmida</taxon>
        <taxon>Babesiidae</taxon>
        <taxon>Babesia</taxon>
    </lineage>
</organism>
<feature type="region of interest" description="Disordered" evidence="2">
    <location>
        <begin position="1"/>
        <end position="23"/>
    </location>
</feature>
<proteinExistence type="predicted"/>
<reference evidence="3" key="1">
    <citation type="submission" date="2019-12" db="EMBL/GenBank/DDBJ databases">
        <title>Genome sequence of Babesia ovis.</title>
        <authorList>
            <person name="Yamagishi J."/>
            <person name="Sevinc F."/>
            <person name="Xuan X."/>
        </authorList>
    </citation>
    <scope>NUCLEOTIDE SEQUENCE</scope>
    <source>
        <strain evidence="3">Selcuk</strain>
    </source>
</reference>
<dbReference type="Proteomes" id="UP001057455">
    <property type="component" value="Unassembled WGS sequence"/>
</dbReference>
<protein>
    <submittedName>
        <fullName evidence="3">Uncharacterized protein</fullName>
    </submittedName>
</protein>
<dbReference type="OrthoDB" id="365768at2759"/>
<feature type="coiled-coil region" evidence="1">
    <location>
        <begin position="384"/>
        <end position="415"/>
    </location>
</feature>
<keyword evidence="1" id="KW-0175">Coiled coil</keyword>
<gene>
    <name evidence="3" type="ORF">BaOVIS_031430</name>
</gene>
<comment type="caution">
    <text evidence="3">The sequence shown here is derived from an EMBL/GenBank/DDBJ whole genome shotgun (WGS) entry which is preliminary data.</text>
</comment>
<accession>A0A9W5WWB1</accession>